<evidence type="ECO:0000313" key="11">
    <source>
        <dbReference type="Proteomes" id="UP000198372"/>
    </source>
</evidence>
<comment type="cofactor">
    <cofactor evidence="1">
        <name>Co(2+)</name>
        <dbReference type="ChEBI" id="CHEBI:48828"/>
    </cofactor>
</comment>
<name>A0A238FFT6_9BASI</name>
<dbReference type="Pfam" id="PF01522">
    <property type="entry name" value="Polysacc_deac_1"/>
    <property type="match status" value="1"/>
</dbReference>
<evidence type="ECO:0000256" key="7">
    <source>
        <dbReference type="ARBA" id="ARBA00023277"/>
    </source>
</evidence>
<evidence type="ECO:0000256" key="6">
    <source>
        <dbReference type="ARBA" id="ARBA00022801"/>
    </source>
</evidence>
<evidence type="ECO:0000256" key="5">
    <source>
        <dbReference type="ARBA" id="ARBA00022729"/>
    </source>
</evidence>
<gene>
    <name evidence="10" type="ORF">BQ2448_3635</name>
</gene>
<evidence type="ECO:0000256" key="2">
    <source>
        <dbReference type="ARBA" id="ARBA00004609"/>
    </source>
</evidence>
<dbReference type="EMBL" id="FMSP01000006">
    <property type="protein sequence ID" value="SCV70873.1"/>
    <property type="molecule type" value="Genomic_DNA"/>
</dbReference>
<organism evidence="10 11">
    <name type="scientific">Microbotryum intermedium</name>
    <dbReference type="NCBI Taxonomy" id="269621"/>
    <lineage>
        <taxon>Eukaryota</taxon>
        <taxon>Fungi</taxon>
        <taxon>Dikarya</taxon>
        <taxon>Basidiomycota</taxon>
        <taxon>Pucciniomycotina</taxon>
        <taxon>Microbotryomycetes</taxon>
        <taxon>Microbotryales</taxon>
        <taxon>Microbotryaceae</taxon>
        <taxon>Microbotryum</taxon>
    </lineage>
</organism>
<evidence type="ECO:0000256" key="3">
    <source>
        <dbReference type="ARBA" id="ARBA00022622"/>
    </source>
</evidence>
<accession>A0A238FFT6</accession>
<dbReference type="GO" id="GO:0098552">
    <property type="term" value="C:side of membrane"/>
    <property type="evidence" value="ECO:0007669"/>
    <property type="project" value="UniProtKB-KW"/>
</dbReference>
<proteinExistence type="predicted"/>
<keyword evidence="3" id="KW-0336">GPI-anchor</keyword>
<dbReference type="PANTHER" id="PTHR46471:SF2">
    <property type="entry name" value="CHITIN DEACETYLASE-RELATED"/>
    <property type="match status" value="1"/>
</dbReference>
<reference evidence="11" key="1">
    <citation type="submission" date="2016-09" db="EMBL/GenBank/DDBJ databases">
        <authorList>
            <person name="Jeantristanb JTB J.-T."/>
            <person name="Ricardo R."/>
        </authorList>
    </citation>
    <scope>NUCLEOTIDE SEQUENCE [LARGE SCALE GENOMIC DNA]</scope>
</reference>
<dbReference type="GO" id="GO:0005886">
    <property type="term" value="C:plasma membrane"/>
    <property type="evidence" value="ECO:0007669"/>
    <property type="project" value="UniProtKB-SubCell"/>
</dbReference>
<dbReference type="Gene3D" id="3.20.20.370">
    <property type="entry name" value="Glycoside hydrolase/deacetylase"/>
    <property type="match status" value="1"/>
</dbReference>
<keyword evidence="11" id="KW-1185">Reference proteome</keyword>
<dbReference type="InterPro" id="IPR011330">
    <property type="entry name" value="Glyco_hydro/deAcase_b/a-brl"/>
</dbReference>
<dbReference type="GO" id="GO:0016810">
    <property type="term" value="F:hydrolase activity, acting on carbon-nitrogen (but not peptide) bonds"/>
    <property type="evidence" value="ECO:0007669"/>
    <property type="project" value="InterPro"/>
</dbReference>
<evidence type="ECO:0000256" key="1">
    <source>
        <dbReference type="ARBA" id="ARBA00001941"/>
    </source>
</evidence>
<dbReference type="GO" id="GO:0046872">
    <property type="term" value="F:metal ion binding"/>
    <property type="evidence" value="ECO:0007669"/>
    <property type="project" value="UniProtKB-KW"/>
</dbReference>
<keyword evidence="4" id="KW-0479">Metal-binding</keyword>
<dbReference type="PANTHER" id="PTHR46471">
    <property type="entry name" value="CHITIN DEACETYLASE"/>
    <property type="match status" value="1"/>
</dbReference>
<dbReference type="PROSITE" id="PS51677">
    <property type="entry name" value="NODB"/>
    <property type="match status" value="1"/>
</dbReference>
<dbReference type="STRING" id="269621.A0A238FFT6"/>
<keyword evidence="3" id="KW-0472">Membrane</keyword>
<dbReference type="AlphaFoldDB" id="A0A238FFT6"/>
<dbReference type="Proteomes" id="UP000198372">
    <property type="component" value="Unassembled WGS sequence"/>
</dbReference>
<evidence type="ECO:0000256" key="4">
    <source>
        <dbReference type="ARBA" id="ARBA00022723"/>
    </source>
</evidence>
<keyword evidence="3" id="KW-0325">Glycoprotein</keyword>
<dbReference type="InterPro" id="IPR002509">
    <property type="entry name" value="NODB_dom"/>
</dbReference>
<dbReference type="GO" id="GO:0005975">
    <property type="term" value="P:carbohydrate metabolic process"/>
    <property type="evidence" value="ECO:0007669"/>
    <property type="project" value="InterPro"/>
</dbReference>
<keyword evidence="6" id="KW-0378">Hydrolase</keyword>
<feature type="domain" description="NodB homology" evidence="9">
    <location>
        <begin position="1"/>
        <end position="187"/>
    </location>
</feature>
<dbReference type="SUPFAM" id="SSF88713">
    <property type="entry name" value="Glycoside hydrolase/deacetylase"/>
    <property type="match status" value="1"/>
</dbReference>
<keyword evidence="7" id="KW-0119">Carbohydrate metabolism</keyword>
<dbReference type="OrthoDB" id="2125469at2759"/>
<protein>
    <submittedName>
        <fullName evidence="10">BQ2448_3635 protein</fullName>
    </submittedName>
</protein>
<comment type="subcellular location">
    <subcellularLocation>
        <location evidence="2">Cell membrane</location>
        <topology evidence="2">Lipid-anchor</topology>
        <topology evidence="2">GPI-anchor</topology>
    </subcellularLocation>
</comment>
<keyword evidence="8" id="KW-0449">Lipoprotein</keyword>
<sequence>MLLNDGPWKYSDDIGKIFKHKGVEGQASFFINGNNYGCIYDDAIVKSIRRRFDEGFEFGSLTWGHTNVVNLTFAQLVRQLELLETAITKILGVRLGMFVAPYDSLDDKAAKIIREKGYKIVRWSLDSGDTTTNMAHPQGSIKLIRKWIKEASGKSAIGLFDETKRDTVHKVLPQSINILKKHGYKLVTVSECLGIEPYQPGRYVRSERDETWTCELRY</sequence>
<evidence type="ECO:0000256" key="8">
    <source>
        <dbReference type="ARBA" id="ARBA00023288"/>
    </source>
</evidence>
<keyword evidence="5" id="KW-0732">Signal</keyword>
<evidence type="ECO:0000259" key="9">
    <source>
        <dbReference type="PROSITE" id="PS51677"/>
    </source>
</evidence>
<evidence type="ECO:0000313" key="10">
    <source>
        <dbReference type="EMBL" id="SCV70873.1"/>
    </source>
</evidence>